<reference evidence="2" key="1">
    <citation type="journal article" date="2025" name="Foods">
        <title>Unveiling the Microbial Signatures of Arabica Coffee Cherries: Insights into Ripeness Specific Diversity, Functional Traits, and Implications for Quality and Safety.</title>
        <authorList>
            <consortium name="RefSeq"/>
            <person name="Tenea G.N."/>
            <person name="Cifuentes V."/>
            <person name="Reyes P."/>
            <person name="Cevallos-Vallejos M."/>
        </authorList>
    </citation>
    <scope>NUCLEOTIDE SEQUENCE [LARGE SCALE GENOMIC DNA]</scope>
</reference>
<dbReference type="AlphaFoldDB" id="A0A6P6X0E7"/>
<dbReference type="Proteomes" id="UP001652660">
    <property type="component" value="Chromosome 3e"/>
</dbReference>
<feature type="region of interest" description="Disordered" evidence="1">
    <location>
        <begin position="89"/>
        <end position="117"/>
    </location>
</feature>
<evidence type="ECO:0008006" key="4">
    <source>
        <dbReference type="Google" id="ProtNLM"/>
    </source>
</evidence>
<feature type="compositionally biased region" description="Polar residues" evidence="1">
    <location>
        <begin position="97"/>
        <end position="110"/>
    </location>
</feature>
<evidence type="ECO:0000256" key="1">
    <source>
        <dbReference type="SAM" id="MobiDB-lite"/>
    </source>
</evidence>
<gene>
    <name evidence="3" type="primary">LOC113737361</name>
</gene>
<sequence length="362" mass="40889">MAGKREKRNSNLYCAYHRGIGHETEDCSDLKKDIENLIKQGYLKQFVRRDGDHNRSDSRRDNRGEQRLEDRQRPRSSCRSLRILGRREGLSKANPEQVESSSRLTETITYGPSDPVPTASSSHEALVIELLTNNYIVKKVYVNPSSSIDVMYYRTFKILILTRDQLISVKTPLVGFRRHVVHPQGMVTFMVTIGCHPRCRTISVNFVAVKADSPYNLLMGRPTLNALQAAYSTYHLSFKFSTLTGIVEVSSDVCVARECYFATLQAAFSSTAEPKIEGRRSNILSIDCIDPQQFGKPKKLETKYEVEKIPLNPSNPDQTIRVGTSLSEPLKGELTFSKNTRTSSPGLLNKLWGYPINLCCMN</sequence>
<reference evidence="3" key="2">
    <citation type="submission" date="2025-08" db="UniProtKB">
        <authorList>
            <consortium name="RefSeq"/>
        </authorList>
    </citation>
    <scope>IDENTIFICATION</scope>
    <source>
        <tissue evidence="3">Leaves</tissue>
    </source>
</reference>
<feature type="compositionally biased region" description="Basic and acidic residues" evidence="1">
    <location>
        <begin position="48"/>
        <end position="73"/>
    </location>
</feature>
<evidence type="ECO:0000313" key="3">
    <source>
        <dbReference type="RefSeq" id="XP_027120406.1"/>
    </source>
</evidence>
<feature type="region of interest" description="Disordered" evidence="1">
    <location>
        <begin position="48"/>
        <end position="77"/>
    </location>
</feature>
<dbReference type="PANTHER" id="PTHR33240:SF15">
    <property type="entry name" value="GAG-PRO-LIKE PROTEIN"/>
    <property type="match status" value="1"/>
</dbReference>
<accession>A0A6P6X0E7</accession>
<proteinExistence type="predicted"/>
<dbReference type="GeneID" id="113737361"/>
<keyword evidence="2" id="KW-1185">Reference proteome</keyword>
<evidence type="ECO:0000313" key="2">
    <source>
        <dbReference type="Proteomes" id="UP001652660"/>
    </source>
</evidence>
<dbReference type="RefSeq" id="XP_027120406.1">
    <property type="nucleotide sequence ID" value="XM_027264605.2"/>
</dbReference>
<dbReference type="PANTHER" id="PTHR33240">
    <property type="entry name" value="OS08G0508500 PROTEIN"/>
    <property type="match status" value="1"/>
</dbReference>
<protein>
    <recommendedName>
        <fullName evidence="4">Reverse transcriptase domain-containing protein</fullName>
    </recommendedName>
</protein>
<organism evidence="2 3">
    <name type="scientific">Coffea arabica</name>
    <name type="common">Arabian coffee</name>
    <dbReference type="NCBI Taxonomy" id="13443"/>
    <lineage>
        <taxon>Eukaryota</taxon>
        <taxon>Viridiplantae</taxon>
        <taxon>Streptophyta</taxon>
        <taxon>Embryophyta</taxon>
        <taxon>Tracheophyta</taxon>
        <taxon>Spermatophyta</taxon>
        <taxon>Magnoliopsida</taxon>
        <taxon>eudicotyledons</taxon>
        <taxon>Gunneridae</taxon>
        <taxon>Pentapetalae</taxon>
        <taxon>asterids</taxon>
        <taxon>lamiids</taxon>
        <taxon>Gentianales</taxon>
        <taxon>Rubiaceae</taxon>
        <taxon>Ixoroideae</taxon>
        <taxon>Gardenieae complex</taxon>
        <taxon>Bertiereae - Coffeeae clade</taxon>
        <taxon>Coffeeae</taxon>
        <taxon>Coffea</taxon>
    </lineage>
</organism>
<dbReference type="OrthoDB" id="1739701at2759"/>
<name>A0A6P6X0E7_COFAR</name>